<dbReference type="PANTHER" id="PTHR43698">
    <property type="entry name" value="RIBD C-TERMINAL DOMAIN CONTAINING PROTEIN"/>
    <property type="match status" value="1"/>
</dbReference>
<evidence type="ECO:0000259" key="2">
    <source>
        <dbReference type="Pfam" id="PF07883"/>
    </source>
</evidence>
<dbReference type="InterPro" id="IPR047263">
    <property type="entry name" value="HNL-like_cupin"/>
</dbReference>
<protein>
    <submittedName>
        <fullName evidence="3">Cupin domain-containing protein</fullName>
    </submittedName>
</protein>
<reference evidence="3" key="1">
    <citation type="submission" date="2020-03" db="EMBL/GenBank/DDBJ databases">
        <title>Ferranicluibacter endophyticum gen. nov., sp. nov., a new genus isolated from Rubus ulmifolius Schott. stem.</title>
        <authorList>
            <person name="Roca-Couso R."/>
            <person name="Flores-Felix J.D."/>
            <person name="Igual J.M."/>
            <person name="Rivas R."/>
        </authorList>
    </citation>
    <scope>NUCLEOTIDE SEQUENCE</scope>
    <source>
        <strain evidence="3">CRRU44</strain>
    </source>
</reference>
<evidence type="ECO:0000313" key="4">
    <source>
        <dbReference type="Proteomes" id="UP001155840"/>
    </source>
</evidence>
<evidence type="ECO:0000313" key="3">
    <source>
        <dbReference type="EMBL" id="NHT77724.1"/>
    </source>
</evidence>
<comment type="caution">
    <text evidence="3">The sequence shown here is derived from an EMBL/GenBank/DDBJ whole genome shotgun (WGS) entry which is preliminary data.</text>
</comment>
<dbReference type="Proteomes" id="UP001155840">
    <property type="component" value="Unassembled WGS sequence"/>
</dbReference>
<gene>
    <name evidence="3" type="ORF">G8E10_18630</name>
</gene>
<dbReference type="Pfam" id="PF07883">
    <property type="entry name" value="Cupin_2"/>
    <property type="match status" value="1"/>
</dbReference>
<accession>A0AA43ZH01</accession>
<sequence length="166" mass="17802">MMKLFATTAMIACTSFAGAFAQSPEISQATATSQATEIFPAGSRASARGPKANFTGSVVVDMLYRNNAHTANSGALVTFEPEARSAWHTHPAGQILIVTSGAGWVQEEGGEKRRIRPGDVIWTPPGTKHWHGATDKNGMSHIAVSNVKDGKAVDWMEKVTDEQYLD</sequence>
<dbReference type="PANTHER" id="PTHR43698:SF1">
    <property type="entry name" value="BLL4564 PROTEIN"/>
    <property type="match status" value="1"/>
</dbReference>
<proteinExistence type="predicted"/>
<dbReference type="Gene3D" id="2.60.120.10">
    <property type="entry name" value="Jelly Rolls"/>
    <property type="match status" value="1"/>
</dbReference>
<dbReference type="InterPro" id="IPR013096">
    <property type="entry name" value="Cupin_2"/>
</dbReference>
<dbReference type="SUPFAM" id="SSF51182">
    <property type="entry name" value="RmlC-like cupins"/>
    <property type="match status" value="1"/>
</dbReference>
<feature type="domain" description="Cupin type-2" evidence="2">
    <location>
        <begin position="76"/>
        <end position="137"/>
    </location>
</feature>
<dbReference type="InterPro" id="IPR014710">
    <property type="entry name" value="RmlC-like_jellyroll"/>
</dbReference>
<keyword evidence="4" id="KW-1185">Reference proteome</keyword>
<dbReference type="AlphaFoldDB" id="A0AA43ZH01"/>
<name>A0AA43ZH01_9HYPH</name>
<dbReference type="EMBL" id="JAANCM010000010">
    <property type="protein sequence ID" value="NHT77724.1"/>
    <property type="molecule type" value="Genomic_DNA"/>
</dbReference>
<keyword evidence="1" id="KW-0732">Signal</keyword>
<organism evidence="3 4">
    <name type="scientific">Ferranicluibacter rubi</name>
    <dbReference type="NCBI Taxonomy" id="2715133"/>
    <lineage>
        <taxon>Bacteria</taxon>
        <taxon>Pseudomonadati</taxon>
        <taxon>Pseudomonadota</taxon>
        <taxon>Alphaproteobacteria</taxon>
        <taxon>Hyphomicrobiales</taxon>
        <taxon>Rhizobiaceae</taxon>
        <taxon>Ferranicluibacter</taxon>
    </lineage>
</organism>
<evidence type="ECO:0000256" key="1">
    <source>
        <dbReference type="SAM" id="SignalP"/>
    </source>
</evidence>
<dbReference type="CDD" id="cd02233">
    <property type="entry name" value="cupin_HNL-like"/>
    <property type="match status" value="1"/>
</dbReference>
<dbReference type="InterPro" id="IPR011051">
    <property type="entry name" value="RmlC_Cupin_sf"/>
</dbReference>
<feature type="signal peptide" evidence="1">
    <location>
        <begin position="1"/>
        <end position="21"/>
    </location>
</feature>
<feature type="chain" id="PRO_5041244295" evidence="1">
    <location>
        <begin position="22"/>
        <end position="166"/>
    </location>
</feature>